<dbReference type="PROSITE" id="PS50887">
    <property type="entry name" value="GGDEF"/>
    <property type="match status" value="1"/>
</dbReference>
<organism evidence="4 5">
    <name type="scientific">Vibrio tritonius</name>
    <dbReference type="NCBI Taxonomy" id="1435069"/>
    <lineage>
        <taxon>Bacteria</taxon>
        <taxon>Pseudomonadati</taxon>
        <taxon>Pseudomonadota</taxon>
        <taxon>Gammaproteobacteria</taxon>
        <taxon>Vibrionales</taxon>
        <taxon>Vibrionaceae</taxon>
        <taxon>Vibrio</taxon>
    </lineage>
</organism>
<dbReference type="Proteomes" id="UP001199044">
    <property type="component" value="Unassembled WGS sequence"/>
</dbReference>
<proteinExistence type="predicted"/>
<evidence type="ECO:0000313" key="4">
    <source>
        <dbReference type="EMBL" id="MCA2019014.1"/>
    </source>
</evidence>
<dbReference type="InterPro" id="IPR019494">
    <property type="entry name" value="FIST_C"/>
</dbReference>
<gene>
    <name evidence="4" type="ORF">LDJ79_23090</name>
</gene>
<dbReference type="Pfam" id="PF08495">
    <property type="entry name" value="FIST"/>
    <property type="match status" value="1"/>
</dbReference>
<dbReference type="InterPro" id="IPR050469">
    <property type="entry name" value="Diguanylate_Cyclase"/>
</dbReference>
<feature type="domain" description="GGDEF" evidence="3">
    <location>
        <begin position="456"/>
        <end position="586"/>
    </location>
</feature>
<dbReference type="SMART" id="SM00267">
    <property type="entry name" value="GGDEF"/>
    <property type="match status" value="1"/>
</dbReference>
<reference evidence="5" key="1">
    <citation type="submission" date="2023-07" db="EMBL/GenBank/DDBJ databases">
        <title>Molecular identification of indigenous halophilic bacteria isolated from red sea cost, biodegradation of synthetic dyes and assessment of degraded metabolite toxicity.</title>
        <authorList>
            <person name="Chaieb K."/>
            <person name="Altayb H.N."/>
        </authorList>
    </citation>
    <scope>NUCLEOTIDE SEQUENCE [LARGE SCALE GENOMIC DNA]</scope>
    <source>
        <strain evidence="5">K20</strain>
    </source>
</reference>
<dbReference type="SMART" id="SM01204">
    <property type="entry name" value="FIST_C"/>
    <property type="match status" value="1"/>
</dbReference>
<dbReference type="EC" id="2.7.7.65" evidence="1"/>
<evidence type="ECO:0000313" key="5">
    <source>
        <dbReference type="Proteomes" id="UP001199044"/>
    </source>
</evidence>
<accession>A0ABS7YXS7</accession>
<evidence type="ECO:0000256" key="2">
    <source>
        <dbReference type="ARBA" id="ARBA00034247"/>
    </source>
</evidence>
<protein>
    <recommendedName>
        <fullName evidence="1">diguanylate cyclase</fullName>
        <ecNumber evidence="1">2.7.7.65</ecNumber>
    </recommendedName>
</protein>
<name>A0ABS7YXS7_9VIBR</name>
<dbReference type="NCBIfam" id="TIGR00254">
    <property type="entry name" value="GGDEF"/>
    <property type="match status" value="1"/>
</dbReference>
<sequence length="586" mass="66296">MQHVVFNAASHYELQEQLKTFLQTRPDLYQQYALAQCYTTEQSADVLEKFIFQLHHELPKLTLVGGNAMGIVCDTQFLHQSCVLSLMFFEHSQVDVQYYSNLDKSEKQLTDQLAQHLLATQRSTNKPLKGVLLLSTAFNVRISVVLQTLTTAISNVPVFGGIVGNYEEHQASYLFFNDELKQAGIIAVGLYGQDLRVETKPYLGWQPFGEVMTVTSAHGNRVATINHQPAFQIYHYFTGIERENFFDNAVEFPFVLHKGEQYIARVPQSVDGDELLFLAEMEVGDEIQFSYGDVSTILSHRVYARHQLAQFQPEAILVYSCCSRLHLLQEDASSDSRLQIEDRAVAGFFTLGEIDTASSPTKVLNASVVIVALSEQPIDENLRRAALPIDTLQPSRHLKRLKRLMRFVSRTTEKLYQANKELQRLAQIDALTGLNNRRVIEERIPFYIELCQQQQCTLSLVLFDIDHFKQINDKYGHVIGDEVLKRLAEIVANQLDADVLLARYGGEEFVLLLPNRDVTAATKIAERLRKTIAEESATEQLPSITCSFGVAHYAKTMMHTSQDLIDAADKALYKAKEQGRNKVVVA</sequence>
<evidence type="ECO:0000256" key="1">
    <source>
        <dbReference type="ARBA" id="ARBA00012528"/>
    </source>
</evidence>
<comment type="caution">
    <text evidence="4">The sequence shown here is derived from an EMBL/GenBank/DDBJ whole genome shotgun (WGS) entry which is preliminary data.</text>
</comment>
<dbReference type="Pfam" id="PF00990">
    <property type="entry name" value="GGDEF"/>
    <property type="match status" value="1"/>
</dbReference>
<dbReference type="InterPro" id="IPR043128">
    <property type="entry name" value="Rev_trsase/Diguanyl_cyclase"/>
</dbReference>
<dbReference type="SUPFAM" id="SSF55073">
    <property type="entry name" value="Nucleotide cyclase"/>
    <property type="match status" value="1"/>
</dbReference>
<evidence type="ECO:0000259" key="3">
    <source>
        <dbReference type="PROSITE" id="PS50887"/>
    </source>
</evidence>
<dbReference type="RefSeq" id="WP_225252276.1">
    <property type="nucleotide sequence ID" value="NZ_JAIWIU010000236.1"/>
</dbReference>
<dbReference type="SMART" id="SM00897">
    <property type="entry name" value="FIST"/>
    <property type="match status" value="1"/>
</dbReference>
<keyword evidence="5" id="KW-1185">Reference proteome</keyword>
<dbReference type="EMBL" id="JAIWIU010000236">
    <property type="protein sequence ID" value="MCA2019014.1"/>
    <property type="molecule type" value="Genomic_DNA"/>
</dbReference>
<dbReference type="Pfam" id="PF10442">
    <property type="entry name" value="FIST_C"/>
    <property type="match status" value="1"/>
</dbReference>
<dbReference type="Gene3D" id="3.30.70.270">
    <property type="match status" value="1"/>
</dbReference>
<dbReference type="InterPro" id="IPR013702">
    <property type="entry name" value="FIST_domain_N"/>
</dbReference>
<dbReference type="PANTHER" id="PTHR45138:SF9">
    <property type="entry name" value="DIGUANYLATE CYCLASE DGCM-RELATED"/>
    <property type="match status" value="1"/>
</dbReference>
<comment type="catalytic activity">
    <reaction evidence="2">
        <text>2 GTP = 3',3'-c-di-GMP + 2 diphosphate</text>
        <dbReference type="Rhea" id="RHEA:24898"/>
        <dbReference type="ChEBI" id="CHEBI:33019"/>
        <dbReference type="ChEBI" id="CHEBI:37565"/>
        <dbReference type="ChEBI" id="CHEBI:58805"/>
        <dbReference type="EC" id="2.7.7.65"/>
    </reaction>
</comment>
<dbReference type="InterPro" id="IPR029787">
    <property type="entry name" value="Nucleotide_cyclase"/>
</dbReference>
<dbReference type="CDD" id="cd01949">
    <property type="entry name" value="GGDEF"/>
    <property type="match status" value="1"/>
</dbReference>
<dbReference type="PANTHER" id="PTHR45138">
    <property type="entry name" value="REGULATORY COMPONENTS OF SENSORY TRANSDUCTION SYSTEM"/>
    <property type="match status" value="1"/>
</dbReference>
<dbReference type="InterPro" id="IPR000160">
    <property type="entry name" value="GGDEF_dom"/>
</dbReference>